<proteinExistence type="predicted"/>
<evidence type="ECO:0000313" key="3">
    <source>
        <dbReference type="Proteomes" id="UP001054821"/>
    </source>
</evidence>
<keyword evidence="3" id="KW-1185">Reference proteome</keyword>
<gene>
    <name evidence="2" type="ORF">L3X38_010198</name>
</gene>
<accession>A0AAD4ZEJ5</accession>
<dbReference type="AlphaFoldDB" id="A0AAD4ZEJ5"/>
<dbReference type="Pfam" id="PF07727">
    <property type="entry name" value="RVT_2"/>
    <property type="match status" value="1"/>
</dbReference>
<sequence>MLLIHTADNSYVLSLRGNREVPPNRYSLEGKVRYVIAYYVYDPRLSPECKAFFTIMDSIKISTRVEETFKDLKWVFIVKCNAYGTVERYKARLVAKGFTAAMKKFGYQQSNTNPILFIKHGANKVTLLIIYVDDMILTSDDNIEIEELQKRLVSKDFASLKYFVGVEVTRSKHSLFLSQRKYVMDLLADTGMLDYKLADTPIVENHKLGIYVDQVPAN</sequence>
<feature type="domain" description="Reverse transcriptase Ty1/copia-type" evidence="1">
    <location>
        <begin position="101"/>
        <end position="203"/>
    </location>
</feature>
<reference evidence="2 3" key="1">
    <citation type="journal article" date="2022" name="G3 (Bethesda)">
        <title>Whole-genome sequence and methylome profiling of the almond [Prunus dulcis (Mill.) D.A. Webb] cultivar 'Nonpareil'.</title>
        <authorList>
            <person name="D'Amico-Willman K.M."/>
            <person name="Ouma W.Z."/>
            <person name="Meulia T."/>
            <person name="Sideli G.M."/>
            <person name="Gradziel T.M."/>
            <person name="Fresnedo-Ramirez J."/>
        </authorList>
    </citation>
    <scope>NUCLEOTIDE SEQUENCE [LARGE SCALE GENOMIC DNA]</scope>
    <source>
        <strain evidence="2">Clone GOH B32 T37-40</strain>
    </source>
</reference>
<evidence type="ECO:0000259" key="1">
    <source>
        <dbReference type="Pfam" id="PF07727"/>
    </source>
</evidence>
<evidence type="ECO:0000313" key="2">
    <source>
        <dbReference type="EMBL" id="KAI5342323.1"/>
    </source>
</evidence>
<dbReference type="Proteomes" id="UP001054821">
    <property type="component" value="Chromosome 2"/>
</dbReference>
<dbReference type="EMBL" id="JAJFAZ020000002">
    <property type="protein sequence ID" value="KAI5342323.1"/>
    <property type="molecule type" value="Genomic_DNA"/>
</dbReference>
<organism evidence="2 3">
    <name type="scientific">Prunus dulcis</name>
    <name type="common">Almond</name>
    <name type="synonym">Amygdalus dulcis</name>
    <dbReference type="NCBI Taxonomy" id="3755"/>
    <lineage>
        <taxon>Eukaryota</taxon>
        <taxon>Viridiplantae</taxon>
        <taxon>Streptophyta</taxon>
        <taxon>Embryophyta</taxon>
        <taxon>Tracheophyta</taxon>
        <taxon>Spermatophyta</taxon>
        <taxon>Magnoliopsida</taxon>
        <taxon>eudicotyledons</taxon>
        <taxon>Gunneridae</taxon>
        <taxon>Pentapetalae</taxon>
        <taxon>rosids</taxon>
        <taxon>fabids</taxon>
        <taxon>Rosales</taxon>
        <taxon>Rosaceae</taxon>
        <taxon>Amygdaloideae</taxon>
        <taxon>Amygdaleae</taxon>
        <taxon>Prunus</taxon>
    </lineage>
</organism>
<dbReference type="InterPro" id="IPR013103">
    <property type="entry name" value="RVT_2"/>
</dbReference>
<comment type="caution">
    <text evidence="2">The sequence shown here is derived from an EMBL/GenBank/DDBJ whole genome shotgun (WGS) entry which is preliminary data.</text>
</comment>
<name>A0AAD4ZEJ5_PRUDU</name>
<protein>
    <recommendedName>
        <fullName evidence="1">Reverse transcriptase Ty1/copia-type domain-containing protein</fullName>
    </recommendedName>
</protein>